<gene>
    <name evidence="3" type="ORF">ALMOND_2B006687</name>
</gene>
<evidence type="ECO:0000256" key="1">
    <source>
        <dbReference type="ARBA" id="ARBA00022737"/>
    </source>
</evidence>
<feature type="domain" description="Disease resistance R13L4/SHOC-2-like LRR" evidence="2">
    <location>
        <begin position="58"/>
        <end position="220"/>
    </location>
</feature>
<evidence type="ECO:0000259" key="2">
    <source>
        <dbReference type="Pfam" id="PF23598"/>
    </source>
</evidence>
<reference evidence="4" key="1">
    <citation type="journal article" date="2020" name="Plant J.">
        <title>Transposons played a major role in the diversification between the closely related almond and peach genomes: results from the almond genome sequence.</title>
        <authorList>
            <person name="Alioto T."/>
            <person name="Alexiou K.G."/>
            <person name="Bardil A."/>
            <person name="Barteri F."/>
            <person name="Castanera R."/>
            <person name="Cruz F."/>
            <person name="Dhingra A."/>
            <person name="Duval H."/>
            <person name="Fernandez I Marti A."/>
            <person name="Frias L."/>
            <person name="Galan B."/>
            <person name="Garcia J.L."/>
            <person name="Howad W."/>
            <person name="Gomez-Garrido J."/>
            <person name="Gut M."/>
            <person name="Julca I."/>
            <person name="Morata J."/>
            <person name="Puigdomenech P."/>
            <person name="Ribeca P."/>
            <person name="Rubio Cabetas M.J."/>
            <person name="Vlasova A."/>
            <person name="Wirthensohn M."/>
            <person name="Garcia-Mas J."/>
            <person name="Gabaldon T."/>
            <person name="Casacuberta J.M."/>
            <person name="Arus P."/>
        </authorList>
    </citation>
    <scope>NUCLEOTIDE SEQUENCE [LARGE SCALE GENOMIC DNA]</scope>
    <source>
        <strain evidence="4">cv. Texas</strain>
    </source>
</reference>
<dbReference type="Gramene" id="VVA18219">
    <property type="protein sequence ID" value="VVA18219"/>
    <property type="gene ID" value="Prudul26B006687"/>
</dbReference>
<dbReference type="PANTHER" id="PTHR47186:SF50">
    <property type="entry name" value="FBD DOMAIN-CONTAINING PROTEIN"/>
    <property type="match status" value="1"/>
</dbReference>
<dbReference type="EMBL" id="CABIKO010000029">
    <property type="protein sequence ID" value="VVA18219.1"/>
    <property type="molecule type" value="Genomic_DNA"/>
</dbReference>
<keyword evidence="1" id="KW-0677">Repeat</keyword>
<dbReference type="Pfam" id="PF23598">
    <property type="entry name" value="LRR_14"/>
    <property type="match status" value="1"/>
</dbReference>
<accession>A0A5E4ETN3</accession>
<proteinExistence type="predicted"/>
<dbReference type="AlphaFoldDB" id="A0A5E4ETN3"/>
<dbReference type="InParanoid" id="A0A5E4ETN3"/>
<dbReference type="PANTHER" id="PTHR47186">
    <property type="entry name" value="LEUCINE-RICH REPEAT-CONTAINING PROTEIN 57"/>
    <property type="match status" value="1"/>
</dbReference>
<name>A0A5E4ETN3_PRUDU</name>
<evidence type="ECO:0000313" key="3">
    <source>
        <dbReference type="EMBL" id="VVA18219.1"/>
    </source>
</evidence>
<sequence>MIFPETSLSQRGMRKVFLKFIVGTKVALPTSQRNKSRRLVIHGEHDLYVFLKPYASYLRSLQYFNVEYLKNGFIYKDFKLLRVLDGVPFPSQALSAVGNLIQLRYLGLSLIQVSFGLQLPRSIGKLKNLQTLKVEYNFSSKVQYNYKDFQIYKYSYCFPDVIWKLKNLRHLLLHGTKPMNLRLDTLSNLRTLKCLGGSWIEEGGLACLTNLQQLKMVELINNSI</sequence>
<dbReference type="InterPro" id="IPR032675">
    <property type="entry name" value="LRR_dom_sf"/>
</dbReference>
<evidence type="ECO:0000313" key="4">
    <source>
        <dbReference type="Proteomes" id="UP000327085"/>
    </source>
</evidence>
<organism evidence="3 4">
    <name type="scientific">Prunus dulcis</name>
    <name type="common">Almond</name>
    <name type="synonym">Amygdalus dulcis</name>
    <dbReference type="NCBI Taxonomy" id="3755"/>
    <lineage>
        <taxon>Eukaryota</taxon>
        <taxon>Viridiplantae</taxon>
        <taxon>Streptophyta</taxon>
        <taxon>Embryophyta</taxon>
        <taxon>Tracheophyta</taxon>
        <taxon>Spermatophyta</taxon>
        <taxon>Magnoliopsida</taxon>
        <taxon>eudicotyledons</taxon>
        <taxon>Gunneridae</taxon>
        <taxon>Pentapetalae</taxon>
        <taxon>rosids</taxon>
        <taxon>fabids</taxon>
        <taxon>Rosales</taxon>
        <taxon>Rosaceae</taxon>
        <taxon>Amygdaloideae</taxon>
        <taxon>Amygdaleae</taxon>
        <taxon>Prunus</taxon>
    </lineage>
</organism>
<dbReference type="InterPro" id="IPR055414">
    <property type="entry name" value="LRR_R13L4/SHOC2-like"/>
</dbReference>
<protein>
    <recommendedName>
        <fullName evidence="2">Disease resistance R13L4/SHOC-2-like LRR domain-containing protein</fullName>
    </recommendedName>
</protein>
<dbReference type="SUPFAM" id="SSF52058">
    <property type="entry name" value="L domain-like"/>
    <property type="match status" value="1"/>
</dbReference>
<dbReference type="Proteomes" id="UP000327085">
    <property type="component" value="Chromosome 8"/>
</dbReference>
<dbReference type="Gene3D" id="3.80.10.10">
    <property type="entry name" value="Ribonuclease Inhibitor"/>
    <property type="match status" value="1"/>
</dbReference>